<reference evidence="1 2" key="1">
    <citation type="submission" date="2021-02" db="EMBL/GenBank/DDBJ databases">
        <title>Draft Genome Sequences of 5 Vibrio neptunius Strains Isolated From of Bivalve Hatcheries.</title>
        <authorList>
            <person name="Galvis F."/>
            <person name="Barja J.L."/>
            <person name="Lemos M.L."/>
            <person name="Balado M."/>
        </authorList>
    </citation>
    <scope>NUCLEOTIDE SEQUENCE [LARGE SCALE GENOMIC DNA]</scope>
    <source>
        <strain evidence="1 2">PP-145.98</strain>
    </source>
</reference>
<gene>
    <name evidence="1" type="ORF">JYA62_23455</name>
</gene>
<accession>A0ABS3A9I6</accession>
<organism evidence="1 2">
    <name type="scientific">Vibrio neptunius</name>
    <dbReference type="NCBI Taxonomy" id="170651"/>
    <lineage>
        <taxon>Bacteria</taxon>
        <taxon>Pseudomonadati</taxon>
        <taxon>Pseudomonadota</taxon>
        <taxon>Gammaproteobacteria</taxon>
        <taxon>Vibrionales</taxon>
        <taxon>Vibrionaceae</taxon>
        <taxon>Vibrio</taxon>
    </lineage>
</organism>
<dbReference type="EMBL" id="JAFHLB010000057">
    <property type="protein sequence ID" value="MBN3580576.1"/>
    <property type="molecule type" value="Genomic_DNA"/>
</dbReference>
<evidence type="ECO:0000313" key="1">
    <source>
        <dbReference type="EMBL" id="MBN3580576.1"/>
    </source>
</evidence>
<protein>
    <submittedName>
        <fullName evidence="1">Uncharacterized protein</fullName>
    </submittedName>
</protein>
<proteinExistence type="predicted"/>
<comment type="caution">
    <text evidence="1">The sequence shown here is derived from an EMBL/GenBank/DDBJ whole genome shotgun (WGS) entry which is preliminary data.</text>
</comment>
<keyword evidence="2" id="KW-1185">Reference proteome</keyword>
<name>A0ABS3A9I6_9VIBR</name>
<sequence length="155" mass="17732">MINVKRFTFNVDFIVRKEIISSYVLEEQYLDITLKDSRVVTPYLNFTSISEIIPNFDAEGMVEGYINDCFNVVDCDVKNSEDELSFYLNFTIDFAPSCQVEFDDATLVYHQGDGDYKYIIEGAFTDINAPSLIHCVDVDSSISMMIKESVVNRLI</sequence>
<dbReference type="Proteomes" id="UP000779070">
    <property type="component" value="Unassembled WGS sequence"/>
</dbReference>
<evidence type="ECO:0000313" key="2">
    <source>
        <dbReference type="Proteomes" id="UP000779070"/>
    </source>
</evidence>
<dbReference type="RefSeq" id="WP_206372229.1">
    <property type="nucleotide sequence ID" value="NZ_CAWPTM010000130.1"/>
</dbReference>